<proteinExistence type="predicted"/>
<name>A0AAV1R3S3_9ROSI</name>
<dbReference type="Proteomes" id="UP001314170">
    <property type="component" value="Unassembled WGS sequence"/>
</dbReference>
<dbReference type="EMBL" id="CAWUPB010000858">
    <property type="protein sequence ID" value="CAK7327675.1"/>
    <property type="molecule type" value="Genomic_DNA"/>
</dbReference>
<comment type="caution">
    <text evidence="2">The sequence shown here is derived from an EMBL/GenBank/DDBJ whole genome shotgun (WGS) entry which is preliminary data.</text>
</comment>
<gene>
    <name evidence="2" type="ORF">DCAF_LOCUS5390</name>
</gene>
<protein>
    <submittedName>
        <fullName evidence="2">Uncharacterized protein</fullName>
    </submittedName>
</protein>
<sequence>MTKTEWQTSLSELVEEVNEPKGMKERVPDLTTAYDFSASNVAEASSSRSGKASSYGGRLETPMTVVANPGRDRERFPRKLEPPAYNGEEPGALIFRAE</sequence>
<keyword evidence="3" id="KW-1185">Reference proteome</keyword>
<feature type="region of interest" description="Disordered" evidence="1">
    <location>
        <begin position="39"/>
        <end position="98"/>
    </location>
</feature>
<evidence type="ECO:0000313" key="2">
    <source>
        <dbReference type="EMBL" id="CAK7327675.1"/>
    </source>
</evidence>
<dbReference type="AlphaFoldDB" id="A0AAV1R3S3"/>
<feature type="compositionally biased region" description="Basic and acidic residues" evidence="1">
    <location>
        <begin position="70"/>
        <end position="81"/>
    </location>
</feature>
<reference evidence="2 3" key="1">
    <citation type="submission" date="2024-01" db="EMBL/GenBank/DDBJ databases">
        <authorList>
            <person name="Waweru B."/>
        </authorList>
    </citation>
    <scope>NUCLEOTIDE SEQUENCE [LARGE SCALE GENOMIC DNA]</scope>
</reference>
<accession>A0AAV1R3S3</accession>
<feature type="compositionally biased region" description="Low complexity" evidence="1">
    <location>
        <begin position="42"/>
        <end position="57"/>
    </location>
</feature>
<feature type="region of interest" description="Disordered" evidence="1">
    <location>
        <begin position="1"/>
        <end position="25"/>
    </location>
</feature>
<evidence type="ECO:0000313" key="3">
    <source>
        <dbReference type="Proteomes" id="UP001314170"/>
    </source>
</evidence>
<organism evidence="2 3">
    <name type="scientific">Dovyalis caffra</name>
    <dbReference type="NCBI Taxonomy" id="77055"/>
    <lineage>
        <taxon>Eukaryota</taxon>
        <taxon>Viridiplantae</taxon>
        <taxon>Streptophyta</taxon>
        <taxon>Embryophyta</taxon>
        <taxon>Tracheophyta</taxon>
        <taxon>Spermatophyta</taxon>
        <taxon>Magnoliopsida</taxon>
        <taxon>eudicotyledons</taxon>
        <taxon>Gunneridae</taxon>
        <taxon>Pentapetalae</taxon>
        <taxon>rosids</taxon>
        <taxon>fabids</taxon>
        <taxon>Malpighiales</taxon>
        <taxon>Salicaceae</taxon>
        <taxon>Flacourtieae</taxon>
        <taxon>Dovyalis</taxon>
    </lineage>
</organism>
<feature type="compositionally biased region" description="Polar residues" evidence="1">
    <location>
        <begin position="1"/>
        <end position="11"/>
    </location>
</feature>
<evidence type="ECO:0000256" key="1">
    <source>
        <dbReference type="SAM" id="MobiDB-lite"/>
    </source>
</evidence>